<dbReference type="PANTHER" id="PTHR13586">
    <property type="entry name" value="SCD6 PROTEIN-RELATED"/>
    <property type="match status" value="1"/>
</dbReference>
<dbReference type="Proteomes" id="UP001151752">
    <property type="component" value="Chromosome 8"/>
</dbReference>
<reference evidence="3" key="2">
    <citation type="journal article" date="2023" name="Int. J. Mol. Sci.">
        <title>De Novo Assembly and Annotation of 11 Diverse Shrub Willow (Salix) Genomes Reveals Novel Gene Organization in Sex-Linked Regions.</title>
        <authorList>
            <person name="Hyden B."/>
            <person name="Feng K."/>
            <person name="Yates T.B."/>
            <person name="Jawdy S."/>
            <person name="Cereghino C."/>
            <person name="Smart L.B."/>
            <person name="Muchero W."/>
        </authorList>
    </citation>
    <scope>NUCLEOTIDE SEQUENCE</scope>
    <source>
        <tissue evidence="3">Shoot tip</tissue>
    </source>
</reference>
<accession>A0A9Q1AEK3</accession>
<dbReference type="SUPFAM" id="SSF50182">
    <property type="entry name" value="Sm-like ribonucleoproteins"/>
    <property type="match status" value="1"/>
</dbReference>
<evidence type="ECO:0000313" key="4">
    <source>
        <dbReference type="Proteomes" id="UP001151752"/>
    </source>
</evidence>
<dbReference type="GO" id="GO:0000932">
    <property type="term" value="C:P-body"/>
    <property type="evidence" value="ECO:0007669"/>
    <property type="project" value="TreeGrafter"/>
</dbReference>
<keyword evidence="1" id="KW-0472">Membrane</keyword>
<keyword evidence="1" id="KW-1133">Transmembrane helix</keyword>
<dbReference type="EMBL" id="JAPFFM010000003">
    <property type="protein sequence ID" value="KAJ6768615.1"/>
    <property type="molecule type" value="Genomic_DNA"/>
</dbReference>
<dbReference type="Gene3D" id="2.30.30.100">
    <property type="match status" value="1"/>
</dbReference>
<evidence type="ECO:0000259" key="2">
    <source>
        <dbReference type="SMART" id="SM01271"/>
    </source>
</evidence>
<organism evidence="3 4">
    <name type="scientific">Salix koriyanagi</name>
    <dbReference type="NCBI Taxonomy" id="2511006"/>
    <lineage>
        <taxon>Eukaryota</taxon>
        <taxon>Viridiplantae</taxon>
        <taxon>Streptophyta</taxon>
        <taxon>Embryophyta</taxon>
        <taxon>Tracheophyta</taxon>
        <taxon>Spermatophyta</taxon>
        <taxon>Magnoliopsida</taxon>
        <taxon>eudicotyledons</taxon>
        <taxon>Gunneridae</taxon>
        <taxon>Pentapetalae</taxon>
        <taxon>rosids</taxon>
        <taxon>fabids</taxon>
        <taxon>Malpighiales</taxon>
        <taxon>Salicaceae</taxon>
        <taxon>Saliceae</taxon>
        <taxon>Salix</taxon>
    </lineage>
</organism>
<sequence length="154" mass="16780">MAAAENNINTASTSRSNSTADSYIGSLINLTSKSEIRYEGTLYNINTEESSIGLKNVRSFGTEGRKKDGPQILPSDKVYEYILFRGSDIKAAKRTKSLCLDYPSDDCSNQAVLLLGFLVIPAYIEKLKLVLSGCYFPLLGFLVIPACIVSIIAP</sequence>
<evidence type="ECO:0000256" key="1">
    <source>
        <dbReference type="SAM" id="Phobius"/>
    </source>
</evidence>
<dbReference type="InterPro" id="IPR025609">
    <property type="entry name" value="Lsm14-like_N"/>
</dbReference>
<dbReference type="Pfam" id="PF12701">
    <property type="entry name" value="LSM14"/>
    <property type="match status" value="1"/>
</dbReference>
<dbReference type="GO" id="GO:0033962">
    <property type="term" value="P:P-body assembly"/>
    <property type="evidence" value="ECO:0007669"/>
    <property type="project" value="TreeGrafter"/>
</dbReference>
<dbReference type="PANTHER" id="PTHR13586:SF0">
    <property type="entry name" value="TRAILER HITCH, ISOFORM H"/>
    <property type="match status" value="1"/>
</dbReference>
<gene>
    <name evidence="3" type="ORF">OIU74_022306</name>
</gene>
<evidence type="ECO:0000313" key="3">
    <source>
        <dbReference type="EMBL" id="KAJ6768615.1"/>
    </source>
</evidence>
<reference evidence="3" key="1">
    <citation type="submission" date="2022-11" db="EMBL/GenBank/DDBJ databases">
        <authorList>
            <person name="Hyden B.L."/>
            <person name="Feng K."/>
            <person name="Yates T."/>
            <person name="Jawdy S."/>
            <person name="Smart L.B."/>
            <person name="Muchero W."/>
        </authorList>
    </citation>
    <scope>NUCLEOTIDE SEQUENCE</scope>
    <source>
        <tissue evidence="3">Shoot tip</tissue>
    </source>
</reference>
<name>A0A9Q1AEK3_9ROSI</name>
<proteinExistence type="predicted"/>
<feature type="domain" description="Lsm14-like N-terminal" evidence="2">
    <location>
        <begin position="17"/>
        <end position="113"/>
    </location>
</feature>
<dbReference type="InterPro" id="IPR010920">
    <property type="entry name" value="LSM_dom_sf"/>
</dbReference>
<dbReference type="GO" id="GO:0034063">
    <property type="term" value="P:stress granule assembly"/>
    <property type="evidence" value="ECO:0007669"/>
    <property type="project" value="TreeGrafter"/>
</dbReference>
<keyword evidence="1" id="KW-0812">Transmembrane</keyword>
<keyword evidence="4" id="KW-1185">Reference proteome</keyword>
<dbReference type="SMART" id="SM01271">
    <property type="entry name" value="LSM14"/>
    <property type="match status" value="1"/>
</dbReference>
<dbReference type="AlphaFoldDB" id="A0A9Q1AEK3"/>
<protein>
    <submittedName>
        <fullName evidence="3">SCD6 PROTEIN-RELATED</fullName>
    </submittedName>
</protein>
<comment type="caution">
    <text evidence="3">The sequence shown here is derived from an EMBL/GenBank/DDBJ whole genome shotgun (WGS) entry which is preliminary data.</text>
</comment>
<dbReference type="CDD" id="cd01736">
    <property type="entry name" value="LSm14_N"/>
    <property type="match status" value="1"/>
</dbReference>
<dbReference type="GO" id="GO:0003729">
    <property type="term" value="F:mRNA binding"/>
    <property type="evidence" value="ECO:0007669"/>
    <property type="project" value="TreeGrafter"/>
</dbReference>
<feature type="transmembrane region" description="Helical" evidence="1">
    <location>
        <begin position="129"/>
        <end position="153"/>
    </location>
</feature>